<dbReference type="RefSeq" id="WP_193954957.1">
    <property type="nucleotide sequence ID" value="NZ_JADEYS010000024.1"/>
</dbReference>
<dbReference type="Proteomes" id="UP000640333">
    <property type="component" value="Unassembled WGS sequence"/>
</dbReference>
<dbReference type="Pfam" id="PF12833">
    <property type="entry name" value="HTH_18"/>
    <property type="match status" value="1"/>
</dbReference>
<dbReference type="InterPro" id="IPR018060">
    <property type="entry name" value="HTH_AraC"/>
</dbReference>
<dbReference type="PROSITE" id="PS01124">
    <property type="entry name" value="HTH_ARAC_FAMILY_2"/>
    <property type="match status" value="1"/>
</dbReference>
<dbReference type="PANTHER" id="PTHR46796:SF2">
    <property type="entry name" value="TRANSCRIPTIONAL REGULATORY PROTEIN"/>
    <property type="match status" value="1"/>
</dbReference>
<dbReference type="InterPro" id="IPR003313">
    <property type="entry name" value="AraC-bd"/>
</dbReference>
<keyword evidence="2" id="KW-0238">DNA-binding</keyword>
<accession>A0A8J7FFR1</accession>
<keyword evidence="6" id="KW-1185">Reference proteome</keyword>
<feature type="domain" description="HTH araC/xylS-type" evidence="4">
    <location>
        <begin position="176"/>
        <end position="273"/>
    </location>
</feature>
<proteinExistence type="predicted"/>
<keyword evidence="1" id="KW-0805">Transcription regulation</keyword>
<dbReference type="EMBL" id="JADEYS010000024">
    <property type="protein sequence ID" value="MBE9399262.1"/>
    <property type="molecule type" value="Genomic_DNA"/>
</dbReference>
<dbReference type="SUPFAM" id="SSF46689">
    <property type="entry name" value="Homeodomain-like"/>
    <property type="match status" value="2"/>
</dbReference>
<evidence type="ECO:0000256" key="1">
    <source>
        <dbReference type="ARBA" id="ARBA00023015"/>
    </source>
</evidence>
<dbReference type="Pfam" id="PF02311">
    <property type="entry name" value="AraC_binding"/>
    <property type="match status" value="1"/>
</dbReference>
<evidence type="ECO:0000259" key="4">
    <source>
        <dbReference type="PROSITE" id="PS01124"/>
    </source>
</evidence>
<dbReference type="AlphaFoldDB" id="A0A8J7FFR1"/>
<dbReference type="SUPFAM" id="SSF51215">
    <property type="entry name" value="Regulatory protein AraC"/>
    <property type="match status" value="1"/>
</dbReference>
<dbReference type="SMART" id="SM00342">
    <property type="entry name" value="HTH_ARAC"/>
    <property type="match status" value="1"/>
</dbReference>
<dbReference type="GO" id="GO:0003700">
    <property type="term" value="F:DNA-binding transcription factor activity"/>
    <property type="evidence" value="ECO:0007669"/>
    <property type="project" value="InterPro"/>
</dbReference>
<dbReference type="InterPro" id="IPR050204">
    <property type="entry name" value="AraC_XylS_family_regulators"/>
</dbReference>
<evidence type="ECO:0000256" key="2">
    <source>
        <dbReference type="ARBA" id="ARBA00023125"/>
    </source>
</evidence>
<sequence>MAKTTEHAEYRYAHELGGIETLDARYQHQNFSNHTHEGYTIGVVESGAQRFYRTGGDHIAPKESIILVNADDVHNGSSAAEGGWAYKALYPLPDQFAQIRDELDLNAKGAPYFPSPVVQDKQLSEIIRLTLHTLMTSDNRLLRESLLYTSMVQLMLRHSQQRSELKEQSKAYPQLDLVKSFLDDQPTSDVSLEDLANLCGLSPFYLLRQFQSRYGLPPHAYQIQTRLRLVKKLIRQGLKLSDVALDAGFHDQSHMHRHFKKAFGITPGQYADGVNRKSVQAVR</sequence>
<dbReference type="InterPro" id="IPR037923">
    <property type="entry name" value="HTH-like"/>
</dbReference>
<evidence type="ECO:0000313" key="5">
    <source>
        <dbReference type="EMBL" id="MBE9399262.1"/>
    </source>
</evidence>
<organism evidence="5 6">
    <name type="scientific">Pontibacterium sinense</name>
    <dbReference type="NCBI Taxonomy" id="2781979"/>
    <lineage>
        <taxon>Bacteria</taxon>
        <taxon>Pseudomonadati</taxon>
        <taxon>Pseudomonadota</taxon>
        <taxon>Gammaproteobacteria</taxon>
        <taxon>Oceanospirillales</taxon>
        <taxon>Oceanospirillaceae</taxon>
        <taxon>Pontibacterium</taxon>
    </lineage>
</organism>
<dbReference type="Gene3D" id="1.10.10.60">
    <property type="entry name" value="Homeodomain-like"/>
    <property type="match status" value="2"/>
</dbReference>
<reference evidence="5" key="1">
    <citation type="submission" date="2020-10" db="EMBL/GenBank/DDBJ databases">
        <title>Bacterium isolated from coastal waters sediment.</title>
        <authorList>
            <person name="Chen R.-J."/>
            <person name="Lu D.-C."/>
            <person name="Zhu K.-L."/>
            <person name="Du Z.-J."/>
        </authorList>
    </citation>
    <scope>NUCLEOTIDE SEQUENCE</scope>
    <source>
        <strain evidence="5">N1Y112</strain>
    </source>
</reference>
<name>A0A8J7FFR1_9GAMM</name>
<keyword evidence="3" id="KW-0804">Transcription</keyword>
<gene>
    <name evidence="5" type="ORF">IOQ59_18535</name>
</gene>
<comment type="caution">
    <text evidence="5">The sequence shown here is derived from an EMBL/GenBank/DDBJ whole genome shotgun (WGS) entry which is preliminary data.</text>
</comment>
<dbReference type="GO" id="GO:0043565">
    <property type="term" value="F:sequence-specific DNA binding"/>
    <property type="evidence" value="ECO:0007669"/>
    <property type="project" value="InterPro"/>
</dbReference>
<evidence type="ECO:0000313" key="6">
    <source>
        <dbReference type="Proteomes" id="UP000640333"/>
    </source>
</evidence>
<dbReference type="PANTHER" id="PTHR46796">
    <property type="entry name" value="HTH-TYPE TRANSCRIPTIONAL ACTIVATOR RHAS-RELATED"/>
    <property type="match status" value="1"/>
</dbReference>
<dbReference type="InterPro" id="IPR009057">
    <property type="entry name" value="Homeodomain-like_sf"/>
</dbReference>
<evidence type="ECO:0000256" key="3">
    <source>
        <dbReference type="ARBA" id="ARBA00023163"/>
    </source>
</evidence>
<protein>
    <submittedName>
        <fullName evidence="5">AraC family transcriptional regulator</fullName>
    </submittedName>
</protein>